<sequence length="38" mass="4412">MAVLFENSVRDRRIFLKCGVGELLLLFSMRYFETVSNG</sequence>
<reference evidence="1 2" key="1">
    <citation type="journal article" date="2010" name="J. Bacteriol.">
        <title>Genome sequence of a cellulose-producing bacterium, Gluconacetobacter hansenii ATCC 23769.</title>
        <authorList>
            <person name="Iyer P.R."/>
            <person name="Geib S.M."/>
            <person name="Catchmark J."/>
            <person name="Kao T.H."/>
            <person name="Tien M."/>
        </authorList>
    </citation>
    <scope>NUCLEOTIDE SEQUENCE [LARGE SCALE GENOMIC DNA]</scope>
    <source>
        <strain evidence="1 2">ATCC 23769</strain>
    </source>
</reference>
<comment type="caution">
    <text evidence="1">The sequence shown here is derived from an EMBL/GenBank/DDBJ whole genome shotgun (WGS) entry which is preliminary data.</text>
</comment>
<dbReference type="AlphaFoldDB" id="D5QD88"/>
<evidence type="ECO:0000313" key="1">
    <source>
        <dbReference type="EMBL" id="EFG85043.1"/>
    </source>
</evidence>
<gene>
    <name evidence="1" type="ORF">GXY_05471</name>
</gene>
<proteinExistence type="predicted"/>
<accession>D5QD88</accession>
<dbReference type="HOGENOM" id="CLU_3329047_0_0_5"/>
<dbReference type="Proteomes" id="UP000006468">
    <property type="component" value="Chromosome"/>
</dbReference>
<dbReference type="EMBL" id="ADTV01000016">
    <property type="protein sequence ID" value="EFG85043.1"/>
    <property type="molecule type" value="Genomic_DNA"/>
</dbReference>
<organism evidence="1 2">
    <name type="scientific">Novacetimonas hansenii ATCC 23769</name>
    <dbReference type="NCBI Taxonomy" id="714995"/>
    <lineage>
        <taxon>Bacteria</taxon>
        <taxon>Pseudomonadati</taxon>
        <taxon>Pseudomonadota</taxon>
        <taxon>Alphaproteobacteria</taxon>
        <taxon>Acetobacterales</taxon>
        <taxon>Acetobacteraceae</taxon>
        <taxon>Novacetimonas</taxon>
    </lineage>
</organism>
<evidence type="ECO:0000313" key="2">
    <source>
        <dbReference type="Proteomes" id="UP000006468"/>
    </source>
</evidence>
<protein>
    <submittedName>
        <fullName evidence="1">Uncharacterized protein</fullName>
    </submittedName>
</protein>
<name>D5QD88_NOVHA</name>